<dbReference type="PANTHER" id="PTHR21143">
    <property type="entry name" value="INVERTEBRATE GUSTATORY RECEPTOR"/>
    <property type="match status" value="1"/>
</dbReference>
<dbReference type="GO" id="GO:0007635">
    <property type="term" value="P:chemosensory behavior"/>
    <property type="evidence" value="ECO:0007669"/>
    <property type="project" value="TreeGrafter"/>
</dbReference>
<keyword evidence="7 8" id="KW-0807">Transducer</keyword>
<evidence type="ECO:0000256" key="2">
    <source>
        <dbReference type="ARBA" id="ARBA00022475"/>
    </source>
</evidence>
<evidence type="ECO:0000313" key="10">
    <source>
        <dbReference type="Proteomes" id="UP001152799"/>
    </source>
</evidence>
<sequence length="394" mass="45765">MLRIISKAGGEQCSNGIVSYNNRSKNSKKEYKSNTMFEPVTLSCNINCLKIIIKLNNVFGLVPHYNFNKGSIKKSYSFLWVLIHLATILYYIYDCISLSIDPNIKGTTVTEVPLSFLPAMSIFKTFSLDSQIWKQYFNNTLDLEKYFKNKLPNDKHHSMVAKFYSTLLLTHLIIIMIILFTVWHKNPFDTAFLAVIYIWETYNLVIFNLFINAMAMFLLVSYKNLNELLMVDSSEQILIEIGRVFGHLHQTNELFNLVFGQQLLLVTVYVVLDILDLLNMWMLYFLIDGHDQLPLYIYEEFGYFLLLWMSYSCIVFSCDLTKKEAKYFTQNCHKIHLNQPTNRKLVDLARTSEILGPVFTCSDYVPVDRQIFSSIANVVLAYLIVIINFNNSKA</sequence>
<dbReference type="Pfam" id="PF08395">
    <property type="entry name" value="7tm_7"/>
    <property type="match status" value="1"/>
</dbReference>
<comment type="subcellular location">
    <subcellularLocation>
        <location evidence="1 8">Cell membrane</location>
        <topology evidence="1 8">Multi-pass membrane protein</topology>
    </subcellularLocation>
</comment>
<evidence type="ECO:0000256" key="1">
    <source>
        <dbReference type="ARBA" id="ARBA00004651"/>
    </source>
</evidence>
<evidence type="ECO:0000256" key="6">
    <source>
        <dbReference type="ARBA" id="ARBA00023170"/>
    </source>
</evidence>
<evidence type="ECO:0000256" key="3">
    <source>
        <dbReference type="ARBA" id="ARBA00022692"/>
    </source>
</evidence>
<comment type="function">
    <text evidence="8">Gustatory receptor which mediates acceptance or avoidance behavior, depending on its substrates.</text>
</comment>
<dbReference type="PANTHER" id="PTHR21143:SF104">
    <property type="entry name" value="GUSTATORY RECEPTOR 8A-RELATED"/>
    <property type="match status" value="1"/>
</dbReference>
<dbReference type="GO" id="GO:0030424">
    <property type="term" value="C:axon"/>
    <property type="evidence" value="ECO:0007669"/>
    <property type="project" value="TreeGrafter"/>
</dbReference>
<accession>A0A9N9MFB7</accession>
<dbReference type="GO" id="GO:0050909">
    <property type="term" value="P:sensory perception of taste"/>
    <property type="evidence" value="ECO:0007669"/>
    <property type="project" value="InterPro"/>
</dbReference>
<keyword evidence="3 8" id="KW-0812">Transmembrane</keyword>
<keyword evidence="5 8" id="KW-0472">Membrane</keyword>
<evidence type="ECO:0000256" key="5">
    <source>
        <dbReference type="ARBA" id="ARBA00023136"/>
    </source>
</evidence>
<comment type="caution">
    <text evidence="8">Lacks conserved residue(s) required for the propagation of feature annotation.</text>
</comment>
<evidence type="ECO:0000313" key="9">
    <source>
        <dbReference type="EMBL" id="CAG9763199.1"/>
    </source>
</evidence>
<name>A0A9N9MFB7_9CUCU</name>
<feature type="transmembrane region" description="Helical" evidence="8">
    <location>
        <begin position="163"/>
        <end position="183"/>
    </location>
</feature>
<dbReference type="AlphaFoldDB" id="A0A9N9MFB7"/>
<evidence type="ECO:0000256" key="7">
    <source>
        <dbReference type="ARBA" id="ARBA00023224"/>
    </source>
</evidence>
<proteinExistence type="inferred from homology"/>
<feature type="transmembrane region" description="Helical" evidence="8">
    <location>
        <begin position="296"/>
        <end position="317"/>
    </location>
</feature>
<dbReference type="EMBL" id="OU892289">
    <property type="protein sequence ID" value="CAG9763199.1"/>
    <property type="molecule type" value="Genomic_DNA"/>
</dbReference>
<dbReference type="GO" id="GO:0005886">
    <property type="term" value="C:plasma membrane"/>
    <property type="evidence" value="ECO:0007669"/>
    <property type="project" value="UniProtKB-SubCell"/>
</dbReference>
<dbReference type="InterPro" id="IPR013604">
    <property type="entry name" value="7TM_chemorcpt"/>
</dbReference>
<keyword evidence="6 8" id="KW-0675">Receptor</keyword>
<protein>
    <recommendedName>
        <fullName evidence="8">Gustatory receptor</fullName>
    </recommendedName>
</protein>
<dbReference type="GO" id="GO:0007165">
    <property type="term" value="P:signal transduction"/>
    <property type="evidence" value="ECO:0007669"/>
    <property type="project" value="UniProtKB-KW"/>
</dbReference>
<dbReference type="GO" id="GO:0008049">
    <property type="term" value="P:male courtship behavior"/>
    <property type="evidence" value="ECO:0007669"/>
    <property type="project" value="TreeGrafter"/>
</dbReference>
<evidence type="ECO:0000256" key="8">
    <source>
        <dbReference type="RuleBase" id="RU363108"/>
    </source>
</evidence>
<dbReference type="Proteomes" id="UP001152799">
    <property type="component" value="Chromosome 13"/>
</dbReference>
<reference evidence="9" key="1">
    <citation type="submission" date="2022-01" db="EMBL/GenBank/DDBJ databases">
        <authorList>
            <person name="King R."/>
        </authorList>
    </citation>
    <scope>NUCLEOTIDE SEQUENCE</scope>
</reference>
<keyword evidence="10" id="KW-1185">Reference proteome</keyword>
<dbReference type="GO" id="GO:0030425">
    <property type="term" value="C:dendrite"/>
    <property type="evidence" value="ECO:0007669"/>
    <property type="project" value="TreeGrafter"/>
</dbReference>
<dbReference type="GO" id="GO:0043025">
    <property type="term" value="C:neuronal cell body"/>
    <property type="evidence" value="ECO:0007669"/>
    <property type="project" value="TreeGrafter"/>
</dbReference>
<organism evidence="9 10">
    <name type="scientific">Ceutorhynchus assimilis</name>
    <name type="common">cabbage seed weevil</name>
    <dbReference type="NCBI Taxonomy" id="467358"/>
    <lineage>
        <taxon>Eukaryota</taxon>
        <taxon>Metazoa</taxon>
        <taxon>Ecdysozoa</taxon>
        <taxon>Arthropoda</taxon>
        <taxon>Hexapoda</taxon>
        <taxon>Insecta</taxon>
        <taxon>Pterygota</taxon>
        <taxon>Neoptera</taxon>
        <taxon>Endopterygota</taxon>
        <taxon>Coleoptera</taxon>
        <taxon>Polyphaga</taxon>
        <taxon>Cucujiformia</taxon>
        <taxon>Curculionidae</taxon>
        <taxon>Ceutorhynchinae</taxon>
        <taxon>Ceutorhynchus</taxon>
    </lineage>
</organism>
<feature type="transmembrane region" description="Helical" evidence="8">
    <location>
        <begin position="76"/>
        <end position="93"/>
    </location>
</feature>
<gene>
    <name evidence="9" type="ORF">CEUTPL_LOCUS3869</name>
</gene>
<feature type="transmembrane region" description="Helical" evidence="8">
    <location>
        <begin position="371"/>
        <end position="389"/>
    </location>
</feature>
<feature type="transmembrane region" description="Helical" evidence="8">
    <location>
        <begin position="263"/>
        <end position="284"/>
    </location>
</feature>
<keyword evidence="2 8" id="KW-1003">Cell membrane</keyword>
<comment type="similarity">
    <text evidence="8">Belongs to the insect chemoreceptor superfamily. Gustatory receptor (GR) family.</text>
</comment>
<feature type="transmembrane region" description="Helical" evidence="8">
    <location>
        <begin position="204"/>
        <end position="222"/>
    </location>
</feature>
<evidence type="ECO:0000256" key="4">
    <source>
        <dbReference type="ARBA" id="ARBA00022989"/>
    </source>
</evidence>
<keyword evidence="4 8" id="KW-1133">Transmembrane helix</keyword>